<gene>
    <name evidence="3" type="ORF">SAMN04488134_101288</name>
</gene>
<dbReference type="Proteomes" id="UP000199300">
    <property type="component" value="Unassembled WGS sequence"/>
</dbReference>
<accession>A0A1H8H9B4</accession>
<evidence type="ECO:0000256" key="1">
    <source>
        <dbReference type="SAM" id="MobiDB-lite"/>
    </source>
</evidence>
<protein>
    <recommendedName>
        <fullName evidence="5">Polymer-forming protein</fullName>
    </recommendedName>
</protein>
<evidence type="ECO:0000256" key="2">
    <source>
        <dbReference type="SAM" id="SignalP"/>
    </source>
</evidence>
<dbReference type="AlphaFoldDB" id="A0A1H8H9B4"/>
<dbReference type="RefSeq" id="WP_091493946.1">
    <property type="nucleotide sequence ID" value="NZ_FODJ01000001.1"/>
</dbReference>
<evidence type="ECO:0000313" key="3">
    <source>
        <dbReference type="EMBL" id="SEN52921.1"/>
    </source>
</evidence>
<reference evidence="3 4" key="1">
    <citation type="submission" date="2016-10" db="EMBL/GenBank/DDBJ databases">
        <authorList>
            <person name="de Groot N.N."/>
        </authorList>
    </citation>
    <scope>NUCLEOTIDE SEQUENCE [LARGE SCALE GENOMIC DNA]</scope>
    <source>
        <strain evidence="3 4">CGMCC 1.10434</strain>
    </source>
</reference>
<evidence type="ECO:0000313" key="4">
    <source>
        <dbReference type="Proteomes" id="UP000199300"/>
    </source>
</evidence>
<dbReference type="PROSITE" id="PS51257">
    <property type="entry name" value="PROKAR_LIPOPROTEIN"/>
    <property type="match status" value="1"/>
</dbReference>
<feature type="chain" id="PRO_5039727427" description="Polymer-forming protein" evidence="2">
    <location>
        <begin position="19"/>
        <end position="175"/>
    </location>
</feature>
<dbReference type="OrthoDB" id="2111555at2"/>
<feature type="signal peptide" evidence="2">
    <location>
        <begin position="1"/>
        <end position="18"/>
    </location>
</feature>
<keyword evidence="4" id="KW-1185">Reference proteome</keyword>
<evidence type="ECO:0008006" key="5">
    <source>
        <dbReference type="Google" id="ProtNLM"/>
    </source>
</evidence>
<dbReference type="STRING" id="872970.SAMN04488134_101288"/>
<name>A0A1H8H9B4_9BACI</name>
<keyword evidence="2" id="KW-0732">Signal</keyword>
<proteinExistence type="predicted"/>
<feature type="region of interest" description="Disordered" evidence="1">
    <location>
        <begin position="25"/>
        <end position="44"/>
    </location>
</feature>
<dbReference type="EMBL" id="FODJ01000001">
    <property type="protein sequence ID" value="SEN52921.1"/>
    <property type="molecule type" value="Genomic_DNA"/>
</dbReference>
<organism evidence="3 4">
    <name type="scientific">Amphibacillus marinus</name>
    <dbReference type="NCBI Taxonomy" id="872970"/>
    <lineage>
        <taxon>Bacteria</taxon>
        <taxon>Bacillati</taxon>
        <taxon>Bacillota</taxon>
        <taxon>Bacilli</taxon>
        <taxon>Bacillales</taxon>
        <taxon>Bacillaceae</taxon>
        <taxon>Amphibacillus</taxon>
    </lineage>
</organism>
<sequence>MKKILSLLMMVLVLGMLAACGGDDEDTTADPAPETDASSGATQVVVSDEDSLVNGVSADGAWIIIFEDDFSTDQELVLTGEFESKGEPARKLALYTQDEDRNIIDQFTLTAPKLTVQNENTRLQGGTFAGDVYVEANNFSMPDGTIEGNLYFASEEYQDSADLSGGTVTGAVEVQ</sequence>